<evidence type="ECO:0000256" key="2">
    <source>
        <dbReference type="ARBA" id="ARBA00023125"/>
    </source>
</evidence>
<comment type="caution">
    <text evidence="6">The sequence shown here is derived from an EMBL/GenBank/DDBJ whole genome shotgun (WGS) entry which is preliminary data.</text>
</comment>
<dbReference type="PANTHER" id="PTHR43280:SF2">
    <property type="entry name" value="HTH-TYPE TRANSCRIPTIONAL REGULATOR EXSA"/>
    <property type="match status" value="1"/>
</dbReference>
<dbReference type="Proteomes" id="UP001500954">
    <property type="component" value="Unassembled WGS sequence"/>
</dbReference>
<dbReference type="InterPro" id="IPR009057">
    <property type="entry name" value="Homeodomain-like_sf"/>
</dbReference>
<dbReference type="EMBL" id="BAABCY010000104">
    <property type="protein sequence ID" value="GAA3584929.1"/>
    <property type="molecule type" value="Genomic_DNA"/>
</dbReference>
<evidence type="ECO:0000256" key="3">
    <source>
        <dbReference type="ARBA" id="ARBA00023163"/>
    </source>
</evidence>
<feature type="transmembrane region" description="Helical" evidence="4">
    <location>
        <begin position="160"/>
        <end position="181"/>
    </location>
</feature>
<evidence type="ECO:0000256" key="1">
    <source>
        <dbReference type="ARBA" id="ARBA00023015"/>
    </source>
</evidence>
<feature type="transmembrane region" description="Helical" evidence="4">
    <location>
        <begin position="50"/>
        <end position="70"/>
    </location>
</feature>
<keyword evidence="4" id="KW-0812">Transmembrane</keyword>
<keyword evidence="2" id="KW-0238">DNA-binding</keyword>
<proteinExistence type="predicted"/>
<feature type="transmembrane region" description="Helical" evidence="4">
    <location>
        <begin position="133"/>
        <end position="154"/>
    </location>
</feature>
<evidence type="ECO:0000313" key="6">
    <source>
        <dbReference type="EMBL" id="GAA3584929.1"/>
    </source>
</evidence>
<evidence type="ECO:0000256" key="4">
    <source>
        <dbReference type="SAM" id="Phobius"/>
    </source>
</evidence>
<keyword evidence="3" id="KW-0804">Transcription</keyword>
<protein>
    <recommendedName>
        <fullName evidence="5">HTH araC/xylS-type domain-containing protein</fullName>
    </recommendedName>
</protein>
<dbReference type="PROSITE" id="PS01124">
    <property type="entry name" value="HTH_ARAC_FAMILY_2"/>
    <property type="match status" value="1"/>
</dbReference>
<keyword evidence="4" id="KW-0472">Membrane</keyword>
<evidence type="ECO:0000259" key="5">
    <source>
        <dbReference type="PROSITE" id="PS01124"/>
    </source>
</evidence>
<feature type="domain" description="HTH araC/xylS-type" evidence="5">
    <location>
        <begin position="221"/>
        <end position="329"/>
    </location>
</feature>
<keyword evidence="1" id="KW-0805">Transcription regulation</keyword>
<reference evidence="7" key="1">
    <citation type="journal article" date="2019" name="Int. J. Syst. Evol. Microbiol.">
        <title>The Global Catalogue of Microorganisms (GCM) 10K type strain sequencing project: providing services to taxonomists for standard genome sequencing and annotation.</title>
        <authorList>
            <consortium name="The Broad Institute Genomics Platform"/>
            <consortium name="The Broad Institute Genome Sequencing Center for Infectious Disease"/>
            <person name="Wu L."/>
            <person name="Ma J."/>
        </authorList>
    </citation>
    <scope>NUCLEOTIDE SEQUENCE [LARGE SCALE GENOMIC DNA]</scope>
    <source>
        <strain evidence="7">JCM 17111</strain>
    </source>
</reference>
<sequence>MFLTYASLYLKLNILATIISPIGIIIPFALGPLIFHYIKTIYTSKIDSQKFIRGLLPSFIAFFAYSIPQYYLGLPIDGKTVIFQAILLVIPFLGILYLAYYLFLSNKLLKHYKRLVKNNYATLNTLDLKWLAIWIRGFILFLIIDIISGLLIVAYPIHSILIYINLFYLVLLIWYIGYYGINQVQVFLVNDISPEAIKKEISHEKKIKSKPFYDCESEEFMELKIHLENVFTEQKLFKRQHLSLRETANILDVSDKKLSHLLNICLDSNFYEYVNKHRINYFTKQLKEGAAKNLTLLAIAFDSGFNSKATFNRVFKQQVGMTPIAFKKLSDKESQSFQ</sequence>
<dbReference type="InterPro" id="IPR018060">
    <property type="entry name" value="HTH_AraC"/>
</dbReference>
<dbReference type="Pfam" id="PF12833">
    <property type="entry name" value="HTH_18"/>
    <property type="match status" value="1"/>
</dbReference>
<feature type="transmembrane region" description="Helical" evidence="4">
    <location>
        <begin position="82"/>
        <end position="104"/>
    </location>
</feature>
<evidence type="ECO:0000313" key="7">
    <source>
        <dbReference type="Proteomes" id="UP001500954"/>
    </source>
</evidence>
<keyword evidence="4" id="KW-1133">Transmembrane helix</keyword>
<feature type="transmembrane region" description="Helical" evidence="4">
    <location>
        <begin position="12"/>
        <end position="38"/>
    </location>
</feature>
<keyword evidence="7" id="KW-1185">Reference proteome</keyword>
<organism evidence="6 7">
    <name type="scientific">Snuella lapsa</name>
    <dbReference type="NCBI Taxonomy" id="870481"/>
    <lineage>
        <taxon>Bacteria</taxon>
        <taxon>Pseudomonadati</taxon>
        <taxon>Bacteroidota</taxon>
        <taxon>Flavobacteriia</taxon>
        <taxon>Flavobacteriales</taxon>
        <taxon>Flavobacteriaceae</taxon>
        <taxon>Snuella</taxon>
    </lineage>
</organism>
<dbReference type="PANTHER" id="PTHR43280">
    <property type="entry name" value="ARAC-FAMILY TRANSCRIPTIONAL REGULATOR"/>
    <property type="match status" value="1"/>
</dbReference>
<accession>A0ABP6YMQ8</accession>
<gene>
    <name evidence="6" type="ORF">GCM10022395_36120</name>
</gene>
<dbReference type="SUPFAM" id="SSF46689">
    <property type="entry name" value="Homeodomain-like"/>
    <property type="match status" value="1"/>
</dbReference>
<dbReference type="Gene3D" id="1.10.10.60">
    <property type="entry name" value="Homeodomain-like"/>
    <property type="match status" value="1"/>
</dbReference>
<dbReference type="SMART" id="SM00342">
    <property type="entry name" value="HTH_ARAC"/>
    <property type="match status" value="1"/>
</dbReference>
<name>A0ABP6YMQ8_9FLAO</name>